<organism evidence="3 4">
    <name type="scientific">Yinghuangia aomiensis</name>
    <dbReference type="NCBI Taxonomy" id="676205"/>
    <lineage>
        <taxon>Bacteria</taxon>
        <taxon>Bacillati</taxon>
        <taxon>Actinomycetota</taxon>
        <taxon>Actinomycetes</taxon>
        <taxon>Kitasatosporales</taxon>
        <taxon>Streptomycetaceae</taxon>
        <taxon>Yinghuangia</taxon>
    </lineage>
</organism>
<accession>A0ABP9GU27</accession>
<dbReference type="RefSeq" id="WP_345674378.1">
    <property type="nucleotide sequence ID" value="NZ_BAABHS010000004.1"/>
</dbReference>
<dbReference type="Pfam" id="PF01425">
    <property type="entry name" value="Amidase"/>
    <property type="match status" value="1"/>
</dbReference>
<comment type="caution">
    <text evidence="3">The sequence shown here is derived from an EMBL/GenBank/DDBJ whole genome shotgun (WGS) entry which is preliminary data.</text>
</comment>
<dbReference type="PANTHER" id="PTHR11895">
    <property type="entry name" value="TRANSAMIDASE"/>
    <property type="match status" value="1"/>
</dbReference>
<sequence length="482" mass="51289">MSSAVSAELAYLSATDALAAFRSRELSPVELLTALLDRTREAEPVVNAVTERLEDEAYAAARESEQRYLGKGGGELRPLEGLPVAAKEEQPMEGRSITDGSLLLKDEIADFTHPVLQRVAEAGGIIHIRTTTPEFCAAAFTQSKLWGITRNPWNPEYSCGGSSGGSGAALAAGYAPLATGSDIGGSIRIPSSFNGIVGFKPPYGRVPAIAPWNLDHFCHDGPMARTVADCALLENTIAGPWPGDVVSLRPKLYLPETFQGAAGAEGLRIALCVNLGGYPLDPEVEANTRAVADALRGAGAIVEEVEIGWTLDMIRQAALAHFGGIMGPDAAKAVEESPDLVNNYIRTFVEKTTGGDLSFLDGLHIEARIYAELGALLERFDAMICPTTAIPALRADDDYTETKVVVDGVELDWYLDMALTLPFNICSRVPVLAVPSGFASNGVPTGVQIVGKTYDDEMVFRVGAALEAVRPWAYTAGRRPAL</sequence>
<evidence type="ECO:0000313" key="4">
    <source>
        <dbReference type="Proteomes" id="UP001500466"/>
    </source>
</evidence>
<protein>
    <submittedName>
        <fullName evidence="3">Amidase family protein</fullName>
    </submittedName>
</protein>
<dbReference type="InterPro" id="IPR000120">
    <property type="entry name" value="Amidase"/>
</dbReference>
<evidence type="ECO:0000256" key="1">
    <source>
        <dbReference type="ARBA" id="ARBA00009199"/>
    </source>
</evidence>
<proteinExistence type="inferred from homology"/>
<reference evidence="4" key="1">
    <citation type="journal article" date="2019" name="Int. J. Syst. Evol. Microbiol.">
        <title>The Global Catalogue of Microorganisms (GCM) 10K type strain sequencing project: providing services to taxonomists for standard genome sequencing and annotation.</title>
        <authorList>
            <consortium name="The Broad Institute Genomics Platform"/>
            <consortium name="The Broad Institute Genome Sequencing Center for Infectious Disease"/>
            <person name="Wu L."/>
            <person name="Ma J."/>
        </authorList>
    </citation>
    <scope>NUCLEOTIDE SEQUENCE [LARGE SCALE GENOMIC DNA]</scope>
    <source>
        <strain evidence="4">JCM 17986</strain>
    </source>
</reference>
<keyword evidence="4" id="KW-1185">Reference proteome</keyword>
<evidence type="ECO:0000313" key="3">
    <source>
        <dbReference type="EMBL" id="GAA4953531.1"/>
    </source>
</evidence>
<dbReference type="Gene3D" id="3.90.1300.10">
    <property type="entry name" value="Amidase signature (AS) domain"/>
    <property type="match status" value="1"/>
</dbReference>
<name>A0ABP9GU27_9ACTN</name>
<dbReference type="SUPFAM" id="SSF75304">
    <property type="entry name" value="Amidase signature (AS) enzymes"/>
    <property type="match status" value="1"/>
</dbReference>
<comment type="similarity">
    <text evidence="1">Belongs to the amidase family.</text>
</comment>
<dbReference type="EMBL" id="BAABHS010000004">
    <property type="protein sequence ID" value="GAA4953531.1"/>
    <property type="molecule type" value="Genomic_DNA"/>
</dbReference>
<dbReference type="Proteomes" id="UP001500466">
    <property type="component" value="Unassembled WGS sequence"/>
</dbReference>
<dbReference type="InterPro" id="IPR036928">
    <property type="entry name" value="AS_sf"/>
</dbReference>
<dbReference type="InterPro" id="IPR020556">
    <property type="entry name" value="Amidase_CS"/>
</dbReference>
<dbReference type="PANTHER" id="PTHR11895:SF7">
    <property type="entry name" value="GLUTAMYL-TRNA(GLN) AMIDOTRANSFERASE SUBUNIT A, MITOCHONDRIAL"/>
    <property type="match status" value="1"/>
</dbReference>
<gene>
    <name evidence="3" type="ORF">GCM10023205_13630</name>
</gene>
<evidence type="ECO:0000259" key="2">
    <source>
        <dbReference type="Pfam" id="PF01425"/>
    </source>
</evidence>
<dbReference type="InterPro" id="IPR023631">
    <property type="entry name" value="Amidase_dom"/>
</dbReference>
<feature type="domain" description="Amidase" evidence="2">
    <location>
        <begin position="30"/>
        <end position="459"/>
    </location>
</feature>
<dbReference type="PROSITE" id="PS00571">
    <property type="entry name" value="AMIDASES"/>
    <property type="match status" value="1"/>
</dbReference>